<dbReference type="OrthoDB" id="9802147at2"/>
<dbReference type="Gene3D" id="3.20.20.10">
    <property type="entry name" value="Alanine racemase"/>
    <property type="match status" value="1"/>
</dbReference>
<organism evidence="8 9">
    <name type="scientific">Vibrio mangrovi</name>
    <dbReference type="NCBI Taxonomy" id="474394"/>
    <lineage>
        <taxon>Bacteria</taxon>
        <taxon>Pseudomonadati</taxon>
        <taxon>Pseudomonadota</taxon>
        <taxon>Gammaproteobacteria</taxon>
        <taxon>Vibrionales</taxon>
        <taxon>Vibrionaceae</taxon>
        <taxon>Vibrio</taxon>
    </lineage>
</organism>
<evidence type="ECO:0000256" key="3">
    <source>
        <dbReference type="ARBA" id="ARBA00022898"/>
    </source>
</evidence>
<evidence type="ECO:0000313" key="8">
    <source>
        <dbReference type="EMBL" id="SMS01135.1"/>
    </source>
</evidence>
<proteinExistence type="inferred from homology"/>
<dbReference type="FunFam" id="3.20.20.10:FF:000008">
    <property type="entry name" value="Ornithine decarboxylase"/>
    <property type="match status" value="1"/>
</dbReference>
<dbReference type="Proteomes" id="UP001283366">
    <property type="component" value="Unassembled WGS sequence"/>
</dbReference>
<evidence type="ECO:0000313" key="10">
    <source>
        <dbReference type="Proteomes" id="UP001283366"/>
    </source>
</evidence>
<evidence type="ECO:0000256" key="4">
    <source>
        <dbReference type="ARBA" id="ARBA00023239"/>
    </source>
</evidence>
<dbReference type="InterPro" id="IPR009006">
    <property type="entry name" value="Ala_racemase/Decarboxylase_C"/>
</dbReference>
<dbReference type="InterPro" id="IPR029066">
    <property type="entry name" value="PLP-binding_barrel"/>
</dbReference>
<feature type="domain" description="Orn/DAP/Arg decarboxylase 2 N-terminal" evidence="6">
    <location>
        <begin position="43"/>
        <end position="277"/>
    </location>
</feature>
<sequence length="399" mass="44221">MAHSHSVLSFQSFTTQTLSADEIQLIESSVAQFGAPLLMLDCDSIRRQYHALNDALPNVTLHFALKPLPHPVVVRTLLEEGANFDLATSGEVELAAQEGVPAERTIHTHPIKRDADIRDALAYGCRVFVVDNLNELAKFKPYRDEVELLVRLSFRNAEAFADLSKKFGCSPEQALTIIETAQAWNIHIKGLSFHVGSQTIHPQKYVDAIRTCKEVMEQVVERGLPALSTLDIGGGFPVTYTRQVMPIEQFCVPINEALNELPETVQVLAEPGRFIVAQAMMSVASVMGQAEREGQMWYYLDDGIYGSFSGLMFDDAQYPLVTLKQDDELFPSVLAGPTCDSIDVIAEDIMLPRLENGDLVVGCMMGAYTSATATDFNFFKRAQTIVFNEHMVNSERLIG</sequence>
<reference evidence="8 9" key="1">
    <citation type="submission" date="2017-05" db="EMBL/GenBank/DDBJ databases">
        <authorList>
            <person name="Song R."/>
            <person name="Chenine A.L."/>
            <person name="Ruprecht R.M."/>
        </authorList>
    </citation>
    <scope>NUCLEOTIDE SEQUENCE [LARGE SCALE GENOMIC DNA]</scope>
    <source>
        <strain evidence="8 9">CECT 7927</strain>
    </source>
</reference>
<dbReference type="AlphaFoldDB" id="A0A1Y6IU07"/>
<comment type="similarity">
    <text evidence="2">Belongs to the Orn/Lys/Arg decarboxylase class-II family.</text>
</comment>
<dbReference type="PROSITE" id="PS00879">
    <property type="entry name" value="ODR_DC_2_2"/>
    <property type="match status" value="1"/>
</dbReference>
<gene>
    <name evidence="8" type="primary">ldc</name>
    <name evidence="7" type="ORF">SBX37_18445</name>
    <name evidence="8" type="ORF">VIM7927_02412</name>
</gene>
<dbReference type="Proteomes" id="UP000196125">
    <property type="component" value="Unassembled WGS sequence"/>
</dbReference>
<dbReference type="EC" id="4.1.1.17" evidence="8"/>
<feature type="active site" description="Proton donor" evidence="5">
    <location>
        <position position="339"/>
    </location>
</feature>
<protein>
    <submittedName>
        <fullName evidence="8">Lysine/ornithine decarboxylase</fullName>
        <ecNumber evidence="8">4.1.1.17</ecNumber>
    </submittedName>
    <submittedName>
        <fullName evidence="7">Type III PLP-dependent enzyme</fullName>
    </submittedName>
</protein>
<evidence type="ECO:0000256" key="5">
    <source>
        <dbReference type="PIRSR" id="PIRSR600183-50"/>
    </source>
</evidence>
<dbReference type="GO" id="GO:0033387">
    <property type="term" value="P:putrescine biosynthetic process from arginine, via ornithine"/>
    <property type="evidence" value="ECO:0007669"/>
    <property type="project" value="TreeGrafter"/>
</dbReference>
<dbReference type="SUPFAM" id="SSF50621">
    <property type="entry name" value="Alanine racemase C-terminal domain-like"/>
    <property type="match status" value="1"/>
</dbReference>
<dbReference type="InterPro" id="IPR022644">
    <property type="entry name" value="De-COase2_N"/>
</dbReference>
<dbReference type="PANTHER" id="PTHR11482">
    <property type="entry name" value="ARGININE/DIAMINOPIMELATE/ORNITHINE DECARBOXYLASE"/>
    <property type="match status" value="1"/>
</dbReference>
<accession>A0A1Y6IU07</accession>
<dbReference type="SUPFAM" id="SSF51419">
    <property type="entry name" value="PLP-binding barrel"/>
    <property type="match status" value="1"/>
</dbReference>
<dbReference type="EMBL" id="JAWRCO010000002">
    <property type="protein sequence ID" value="MDW6004843.1"/>
    <property type="molecule type" value="Genomic_DNA"/>
</dbReference>
<evidence type="ECO:0000313" key="9">
    <source>
        <dbReference type="Proteomes" id="UP000196125"/>
    </source>
</evidence>
<dbReference type="GO" id="GO:0004586">
    <property type="term" value="F:ornithine decarboxylase activity"/>
    <property type="evidence" value="ECO:0007669"/>
    <property type="project" value="UniProtKB-EC"/>
</dbReference>
<dbReference type="Gene3D" id="2.40.37.10">
    <property type="entry name" value="Lyase, Ornithine Decarboxylase, Chain A, domain 1"/>
    <property type="match status" value="1"/>
</dbReference>
<dbReference type="InterPro" id="IPR022657">
    <property type="entry name" value="De-COase2_CS"/>
</dbReference>
<dbReference type="PANTHER" id="PTHR11482:SF6">
    <property type="entry name" value="ORNITHINE DECARBOXYLASE 1-RELATED"/>
    <property type="match status" value="1"/>
</dbReference>
<dbReference type="GO" id="GO:0005737">
    <property type="term" value="C:cytoplasm"/>
    <property type="evidence" value="ECO:0007669"/>
    <property type="project" value="TreeGrafter"/>
</dbReference>
<name>A0A1Y6IU07_9VIBR</name>
<dbReference type="CDD" id="cd00622">
    <property type="entry name" value="PLPDE_III_ODC"/>
    <property type="match status" value="1"/>
</dbReference>
<keyword evidence="4 8" id="KW-0456">Lyase</keyword>
<feature type="modified residue" description="N6-(pyridoxal phosphate)lysine" evidence="5">
    <location>
        <position position="66"/>
    </location>
</feature>
<dbReference type="Pfam" id="PF02784">
    <property type="entry name" value="Orn_Arg_deC_N"/>
    <property type="match status" value="1"/>
</dbReference>
<keyword evidence="3 5" id="KW-0663">Pyridoxal phosphate</keyword>
<evidence type="ECO:0000259" key="6">
    <source>
        <dbReference type="Pfam" id="PF02784"/>
    </source>
</evidence>
<dbReference type="EMBL" id="FXXI01000003">
    <property type="protein sequence ID" value="SMS01135.1"/>
    <property type="molecule type" value="Genomic_DNA"/>
</dbReference>
<dbReference type="RefSeq" id="WP_087481150.1">
    <property type="nucleotide sequence ID" value="NZ_AP024884.1"/>
</dbReference>
<dbReference type="PRINTS" id="PR01182">
    <property type="entry name" value="ORNDCRBXLASE"/>
</dbReference>
<comment type="cofactor">
    <cofactor evidence="1 5">
        <name>pyridoxal 5'-phosphate</name>
        <dbReference type="ChEBI" id="CHEBI:597326"/>
    </cofactor>
</comment>
<evidence type="ECO:0000313" key="7">
    <source>
        <dbReference type="EMBL" id="MDW6004843.1"/>
    </source>
</evidence>
<evidence type="ECO:0000256" key="2">
    <source>
        <dbReference type="ARBA" id="ARBA00008872"/>
    </source>
</evidence>
<evidence type="ECO:0000256" key="1">
    <source>
        <dbReference type="ARBA" id="ARBA00001933"/>
    </source>
</evidence>
<keyword evidence="10" id="KW-1185">Reference proteome</keyword>
<dbReference type="PRINTS" id="PR01179">
    <property type="entry name" value="ODADCRBXLASE"/>
</dbReference>
<dbReference type="InterPro" id="IPR002433">
    <property type="entry name" value="Orn_de-COase"/>
</dbReference>
<dbReference type="InterPro" id="IPR000183">
    <property type="entry name" value="Orn/DAP/Arg_de-COase"/>
</dbReference>
<reference evidence="7 10" key="2">
    <citation type="submission" date="2023-11" db="EMBL/GenBank/DDBJ databases">
        <title>Plant-associative lifestyle of Vibrio porteresiae and its evolutionary dynamics.</title>
        <authorList>
            <person name="Rameshkumar N."/>
            <person name="Kirti K."/>
        </authorList>
    </citation>
    <scope>NUCLEOTIDE SEQUENCE [LARGE SCALE GENOMIC DNA]</scope>
    <source>
        <strain evidence="7 10">MSSRF38</strain>
    </source>
</reference>